<dbReference type="EMBL" id="FUWG01000003">
    <property type="protein sequence ID" value="SJZ30555.1"/>
    <property type="molecule type" value="Genomic_DNA"/>
</dbReference>
<feature type="transmembrane region" description="Helical" evidence="1">
    <location>
        <begin position="43"/>
        <end position="60"/>
    </location>
</feature>
<reference evidence="2 3" key="1">
    <citation type="submission" date="2017-02" db="EMBL/GenBank/DDBJ databases">
        <authorList>
            <person name="Peterson S.W."/>
        </authorList>
    </citation>
    <scope>NUCLEOTIDE SEQUENCE [LARGE SCALE GENOMIC DNA]</scope>
    <source>
        <strain evidence="2 3">ATCC BAA-908</strain>
    </source>
</reference>
<dbReference type="STRING" id="261392.SAMN02745149_00485"/>
<feature type="transmembrane region" description="Helical" evidence="1">
    <location>
        <begin position="66"/>
        <end position="87"/>
    </location>
</feature>
<proteinExistence type="predicted"/>
<keyword evidence="3" id="KW-1185">Reference proteome</keyword>
<keyword evidence="1" id="KW-0472">Membrane</keyword>
<keyword evidence="1" id="KW-1133">Transmembrane helix</keyword>
<evidence type="ECO:0000313" key="3">
    <source>
        <dbReference type="Proteomes" id="UP000190423"/>
    </source>
</evidence>
<protein>
    <submittedName>
        <fullName evidence="2">Uncharacterized protein</fullName>
    </submittedName>
</protein>
<name>A0A1T4JK44_TREPO</name>
<feature type="transmembrane region" description="Helical" evidence="1">
    <location>
        <begin position="99"/>
        <end position="124"/>
    </location>
</feature>
<sequence length="128" mass="14714">MFGKKKNKEGFKLNINKEQAEKEYEEYLNQPPEVLENLKICKIFMAIFIPVGILVNIVFWELPFNSIVINLMSVGSCLLVGTILFFTNKNFLTNWKLRLVPLICLCVGWVIGMFCIQSIILIILNVAE</sequence>
<dbReference type="GeneID" id="78315805"/>
<dbReference type="RefSeq" id="WP_078932410.1">
    <property type="nucleotide sequence ID" value="NZ_FUWG01000003.1"/>
</dbReference>
<keyword evidence="1" id="KW-0812">Transmembrane</keyword>
<gene>
    <name evidence="2" type="ORF">SAMN02745149_00485</name>
</gene>
<evidence type="ECO:0000256" key="1">
    <source>
        <dbReference type="SAM" id="Phobius"/>
    </source>
</evidence>
<organism evidence="2 3">
    <name type="scientific">Treponema porcinum</name>
    <dbReference type="NCBI Taxonomy" id="261392"/>
    <lineage>
        <taxon>Bacteria</taxon>
        <taxon>Pseudomonadati</taxon>
        <taxon>Spirochaetota</taxon>
        <taxon>Spirochaetia</taxon>
        <taxon>Spirochaetales</taxon>
        <taxon>Treponemataceae</taxon>
        <taxon>Treponema</taxon>
    </lineage>
</organism>
<dbReference type="AlphaFoldDB" id="A0A1T4JK44"/>
<dbReference type="Proteomes" id="UP000190423">
    <property type="component" value="Unassembled WGS sequence"/>
</dbReference>
<accession>A0A1T4JK44</accession>
<evidence type="ECO:0000313" key="2">
    <source>
        <dbReference type="EMBL" id="SJZ30555.1"/>
    </source>
</evidence>